<evidence type="ECO:0000313" key="3">
    <source>
        <dbReference type="EMBL" id="CAI5755876.1"/>
    </source>
</evidence>
<dbReference type="AlphaFoldDB" id="A0A9W4TR90"/>
<gene>
    <name evidence="3" type="ORF">CANVERA_P0392</name>
</gene>
<keyword evidence="2" id="KW-1133">Transmembrane helix</keyword>
<dbReference type="OrthoDB" id="3980762at2759"/>
<dbReference type="SUPFAM" id="SSF50965">
    <property type="entry name" value="Galactose oxidase, central domain"/>
    <property type="match status" value="1"/>
</dbReference>
<evidence type="ECO:0008006" key="5">
    <source>
        <dbReference type="Google" id="ProtNLM"/>
    </source>
</evidence>
<keyword evidence="2" id="KW-0472">Membrane</keyword>
<keyword evidence="2" id="KW-0812">Transmembrane</keyword>
<dbReference type="Gene3D" id="2.120.10.80">
    <property type="entry name" value="Kelch-type beta propeller"/>
    <property type="match status" value="1"/>
</dbReference>
<comment type="caution">
    <text evidence="3">The sequence shown here is derived from an EMBL/GenBank/DDBJ whole genome shotgun (WGS) entry which is preliminary data.</text>
</comment>
<organism evidence="3 4">
    <name type="scientific">Candida verbasci</name>
    <dbReference type="NCBI Taxonomy" id="1227364"/>
    <lineage>
        <taxon>Eukaryota</taxon>
        <taxon>Fungi</taxon>
        <taxon>Dikarya</taxon>
        <taxon>Ascomycota</taxon>
        <taxon>Saccharomycotina</taxon>
        <taxon>Pichiomycetes</taxon>
        <taxon>Debaryomycetaceae</taxon>
        <taxon>Candida/Lodderomyces clade</taxon>
        <taxon>Candida</taxon>
    </lineage>
</organism>
<dbReference type="InterPro" id="IPR015915">
    <property type="entry name" value="Kelch-typ_b-propeller"/>
</dbReference>
<evidence type="ECO:0000313" key="4">
    <source>
        <dbReference type="Proteomes" id="UP001152885"/>
    </source>
</evidence>
<feature type="transmembrane region" description="Helical" evidence="2">
    <location>
        <begin position="367"/>
        <end position="390"/>
    </location>
</feature>
<feature type="region of interest" description="Disordered" evidence="1">
    <location>
        <begin position="629"/>
        <end position="652"/>
    </location>
</feature>
<sequence length="652" mass="74604">MTWNTLYDYNKSKIYLHLTNNDLLVLNFSISVQNDDISKYNLENNQQLTSLTSPPSNSTLFIFNDNLYALISDRNTKSSNLDLCGNGIISIVKYNENLNTWTNSKLNLNLNDILDGSFYSYPTILTNPTNNETIYLYGGICQDSAEVSSRLLSIDLNNGKISNITTSTKPQPFYGASNLISPNPQTQLVIGGQSTFGGWLNMYQLATWDFDSGWSFKQINKINDEQLINSRKFPLVLPIFKPINNNSSNSIYDTLQINEILMIGGEMEHEQLSTPIYSKLYMNLNNWYWNYTESNLQLDEILGAATIFNTLVVVNSTDINKRDGNKIEYKVNLYDTNTFTEVKSIKENTEIPTITNTTKSSSNKNKIILGTVIPIISIFIIAGFIIFYILKRKKSKQEETYNEEVEYKFNYLNPPSIGHEEHSPMYINVNDSSSTLSGQASIDSWMKKRQDYDINKQKIRNSYLASNETLNMVDDEEMREVDLSENLPIITTKPVHKSVRNLKKSFSFSNTPPTSPLITKKSQKLQSLRLTSTEQLINPTEYDSDNEINENEQDLVSVDDQMDVQVLVSSKRRSILKVVNPDVTEDNEEDQTYPEILEEDEHMQNKSSVYDDESDRFSQVIEKHFDSIIDNNGESNKDNLRLRTPSGRFKVE</sequence>
<reference evidence="3" key="1">
    <citation type="submission" date="2022-12" db="EMBL/GenBank/DDBJ databases">
        <authorList>
            <person name="Brejova B."/>
        </authorList>
    </citation>
    <scope>NUCLEOTIDE SEQUENCE</scope>
</reference>
<dbReference type="Proteomes" id="UP001152885">
    <property type="component" value="Unassembled WGS sequence"/>
</dbReference>
<protein>
    <recommendedName>
        <fullName evidence="5">Galactose oxidase</fullName>
    </recommendedName>
</protein>
<accession>A0A9W4TR90</accession>
<proteinExistence type="predicted"/>
<dbReference type="InterPro" id="IPR011043">
    <property type="entry name" value="Gal_Oxase/kelch_b-propeller"/>
</dbReference>
<name>A0A9W4TR90_9ASCO</name>
<evidence type="ECO:0000256" key="1">
    <source>
        <dbReference type="SAM" id="MobiDB-lite"/>
    </source>
</evidence>
<evidence type="ECO:0000256" key="2">
    <source>
        <dbReference type="SAM" id="Phobius"/>
    </source>
</evidence>
<keyword evidence="4" id="KW-1185">Reference proteome</keyword>
<dbReference type="EMBL" id="CANTUO010000001">
    <property type="protein sequence ID" value="CAI5755876.1"/>
    <property type="molecule type" value="Genomic_DNA"/>
</dbReference>